<gene>
    <name evidence="1" type="ORF">ACFY05_42115</name>
</gene>
<accession>A0ABW6VLE1</accession>
<organism evidence="1 2">
    <name type="scientific">Microtetraspora fusca</name>
    <dbReference type="NCBI Taxonomy" id="1997"/>
    <lineage>
        <taxon>Bacteria</taxon>
        <taxon>Bacillati</taxon>
        <taxon>Actinomycetota</taxon>
        <taxon>Actinomycetes</taxon>
        <taxon>Streptosporangiales</taxon>
        <taxon>Streptosporangiaceae</taxon>
        <taxon>Microtetraspora</taxon>
    </lineage>
</organism>
<comment type="caution">
    <text evidence="1">The sequence shown here is derived from an EMBL/GenBank/DDBJ whole genome shotgun (WGS) entry which is preliminary data.</text>
</comment>
<protein>
    <recommendedName>
        <fullName evidence="3">PD-(D/E)XK endonuclease-like domain-containing protein</fullName>
    </recommendedName>
</protein>
<sequence length="251" mass="28048">MSGETKRRNHGRGHSYLLDGEKVPGVTTLISKGFPKTALIDWAARTVAAHAVDRWDELAELPISERLRTLEKAPTAARDSAGLRGTRVHKLAEPLALGEEVDVPEELAGHVEACVRFLDDWDVHPLIVERPVFSRRHRYGGSPDLVARMRDGKTWLLDWKTNAKGPYGDMAFQLAAYRYAEIFLDEDGGERPMPQIDEVGVVWLRADGYDLYPFEAGADVFRQFLYIAQVAQAAEACRDYKGDALIPEVSS</sequence>
<name>A0ABW6VLE1_MICFU</name>
<evidence type="ECO:0008006" key="3">
    <source>
        <dbReference type="Google" id="ProtNLM"/>
    </source>
</evidence>
<dbReference type="RefSeq" id="WP_387348202.1">
    <property type="nucleotide sequence ID" value="NZ_JBIAXI010000049.1"/>
</dbReference>
<reference evidence="1 2" key="1">
    <citation type="submission" date="2024-10" db="EMBL/GenBank/DDBJ databases">
        <title>The Natural Products Discovery Center: Release of the First 8490 Sequenced Strains for Exploring Actinobacteria Biosynthetic Diversity.</title>
        <authorList>
            <person name="Kalkreuter E."/>
            <person name="Kautsar S.A."/>
            <person name="Yang D."/>
            <person name="Bader C.D."/>
            <person name="Teijaro C.N."/>
            <person name="Fluegel L."/>
            <person name="Davis C.M."/>
            <person name="Simpson J.R."/>
            <person name="Lauterbach L."/>
            <person name="Steele A.D."/>
            <person name="Gui C."/>
            <person name="Meng S."/>
            <person name="Li G."/>
            <person name="Viehrig K."/>
            <person name="Ye F."/>
            <person name="Su P."/>
            <person name="Kiefer A.F."/>
            <person name="Nichols A."/>
            <person name="Cepeda A.J."/>
            <person name="Yan W."/>
            <person name="Fan B."/>
            <person name="Jiang Y."/>
            <person name="Adhikari A."/>
            <person name="Zheng C.-J."/>
            <person name="Schuster L."/>
            <person name="Cowan T.M."/>
            <person name="Smanski M.J."/>
            <person name="Chevrette M.G."/>
            <person name="De Carvalho L.P.S."/>
            <person name="Shen B."/>
        </authorList>
    </citation>
    <scope>NUCLEOTIDE SEQUENCE [LARGE SCALE GENOMIC DNA]</scope>
    <source>
        <strain evidence="1 2">NPDC001281</strain>
    </source>
</reference>
<evidence type="ECO:0000313" key="2">
    <source>
        <dbReference type="Proteomes" id="UP001602119"/>
    </source>
</evidence>
<dbReference type="EMBL" id="JBIAXI010000049">
    <property type="protein sequence ID" value="MFF4779432.1"/>
    <property type="molecule type" value="Genomic_DNA"/>
</dbReference>
<keyword evidence="2" id="KW-1185">Reference proteome</keyword>
<dbReference type="Proteomes" id="UP001602119">
    <property type="component" value="Unassembled WGS sequence"/>
</dbReference>
<evidence type="ECO:0000313" key="1">
    <source>
        <dbReference type="EMBL" id="MFF4779432.1"/>
    </source>
</evidence>
<proteinExistence type="predicted"/>